<dbReference type="Pfam" id="PF02298">
    <property type="entry name" value="Cu_bind_like"/>
    <property type="match status" value="1"/>
</dbReference>
<evidence type="ECO:0000259" key="2">
    <source>
        <dbReference type="PROSITE" id="PS51485"/>
    </source>
</evidence>
<dbReference type="GO" id="GO:0005886">
    <property type="term" value="C:plasma membrane"/>
    <property type="evidence" value="ECO:0007669"/>
    <property type="project" value="TreeGrafter"/>
</dbReference>
<dbReference type="Proteomes" id="UP001055439">
    <property type="component" value="Chromosome 10"/>
</dbReference>
<sequence length="202" mass="22325">MQNGCWCYQYKVGDLDCWGLPPPSDPLLYSSWSKNHHFSLVFLYPPSQDSVIQVTERAFNNCGLEDPIMTLRDGNSLFNLSAPGYYYFTSGVAGHCENNQKLAVAIPSANGTFFPPAADFATSPTGDPARRQQRSSGPPRPWDPSSSPPPPPLCFSVSCNPYKFRRQASAPTRRGSVSGMVKPDRNLNITVVDDRTMAVRFL</sequence>
<dbReference type="PANTHER" id="PTHR33021:SF44">
    <property type="entry name" value="EARLY NODULIN-LIKE PROTEIN 8"/>
    <property type="match status" value="1"/>
</dbReference>
<dbReference type="AlphaFoldDB" id="A0A9E7ERZ2"/>
<name>A0A9E7ERZ2_9LILI</name>
<feature type="domain" description="Phytocyanin" evidence="2">
    <location>
        <begin position="8"/>
        <end position="108"/>
    </location>
</feature>
<keyword evidence="4" id="KW-1185">Reference proteome</keyword>
<evidence type="ECO:0000313" key="4">
    <source>
        <dbReference type="Proteomes" id="UP001055439"/>
    </source>
</evidence>
<dbReference type="InterPro" id="IPR039391">
    <property type="entry name" value="Phytocyanin-like"/>
</dbReference>
<evidence type="ECO:0000313" key="3">
    <source>
        <dbReference type="EMBL" id="URD81697.1"/>
    </source>
</evidence>
<reference evidence="3" key="1">
    <citation type="submission" date="2022-05" db="EMBL/GenBank/DDBJ databases">
        <title>The Musa troglodytarum L. genome provides insights into the mechanism of non-climacteric behaviour and enrichment of carotenoids.</title>
        <authorList>
            <person name="Wang J."/>
        </authorList>
    </citation>
    <scope>NUCLEOTIDE SEQUENCE</scope>
    <source>
        <tissue evidence="3">Leaf</tissue>
    </source>
</reference>
<evidence type="ECO:0000256" key="1">
    <source>
        <dbReference type="SAM" id="MobiDB-lite"/>
    </source>
</evidence>
<dbReference type="PANTHER" id="PTHR33021">
    <property type="entry name" value="BLUE COPPER PROTEIN"/>
    <property type="match status" value="1"/>
</dbReference>
<dbReference type="PROSITE" id="PS51485">
    <property type="entry name" value="PHYTOCYANIN"/>
    <property type="match status" value="1"/>
</dbReference>
<proteinExistence type="predicted"/>
<protein>
    <submittedName>
        <fullName evidence="3">Early nodulin-like protein</fullName>
    </submittedName>
</protein>
<organism evidence="3 4">
    <name type="scientific">Musa troglodytarum</name>
    <name type="common">fe'i banana</name>
    <dbReference type="NCBI Taxonomy" id="320322"/>
    <lineage>
        <taxon>Eukaryota</taxon>
        <taxon>Viridiplantae</taxon>
        <taxon>Streptophyta</taxon>
        <taxon>Embryophyta</taxon>
        <taxon>Tracheophyta</taxon>
        <taxon>Spermatophyta</taxon>
        <taxon>Magnoliopsida</taxon>
        <taxon>Liliopsida</taxon>
        <taxon>Zingiberales</taxon>
        <taxon>Musaceae</taxon>
        <taxon>Musa</taxon>
    </lineage>
</organism>
<dbReference type="SUPFAM" id="SSF49503">
    <property type="entry name" value="Cupredoxins"/>
    <property type="match status" value="1"/>
</dbReference>
<dbReference type="EMBL" id="CP097503">
    <property type="protein sequence ID" value="URD81697.1"/>
    <property type="molecule type" value="Genomic_DNA"/>
</dbReference>
<dbReference type="Gene3D" id="2.60.40.420">
    <property type="entry name" value="Cupredoxins - blue copper proteins"/>
    <property type="match status" value="1"/>
</dbReference>
<dbReference type="InterPro" id="IPR008972">
    <property type="entry name" value="Cupredoxin"/>
</dbReference>
<dbReference type="GO" id="GO:0009055">
    <property type="term" value="F:electron transfer activity"/>
    <property type="evidence" value="ECO:0007669"/>
    <property type="project" value="InterPro"/>
</dbReference>
<feature type="region of interest" description="Disordered" evidence="1">
    <location>
        <begin position="117"/>
        <end position="150"/>
    </location>
</feature>
<feature type="compositionally biased region" description="Pro residues" evidence="1">
    <location>
        <begin position="138"/>
        <end position="150"/>
    </location>
</feature>
<dbReference type="InterPro" id="IPR003245">
    <property type="entry name" value="Phytocyanin_dom"/>
</dbReference>
<accession>A0A9E7ERZ2</accession>
<dbReference type="OrthoDB" id="782862at2759"/>
<gene>
    <name evidence="3" type="ORF">MUK42_05471</name>
</gene>